<dbReference type="PROSITE" id="PS50292">
    <property type="entry name" value="PEROXIDASE_3"/>
    <property type="match status" value="2"/>
</dbReference>
<keyword evidence="1" id="KW-0575">Peroxidase</keyword>
<dbReference type="Gene3D" id="1.10.640.10">
    <property type="entry name" value="Haem peroxidase domain superfamily, animal type"/>
    <property type="match status" value="3"/>
</dbReference>
<keyword evidence="4" id="KW-1185">Reference proteome</keyword>
<dbReference type="GO" id="GO:0004601">
    <property type="term" value="F:peroxidase activity"/>
    <property type="evidence" value="ECO:0007669"/>
    <property type="project" value="UniProtKB-KW"/>
</dbReference>
<reference evidence="4" key="1">
    <citation type="submission" date="2013-03" db="EMBL/GenBank/DDBJ databases">
        <title>The Genome Sequence of Anopheles epiroticus epiroticus2.</title>
        <authorList>
            <consortium name="The Broad Institute Genomics Platform"/>
            <person name="Neafsey D.E."/>
            <person name="Howell P."/>
            <person name="Walker B."/>
            <person name="Young S.K."/>
            <person name="Zeng Q."/>
            <person name="Gargeya S."/>
            <person name="Fitzgerald M."/>
            <person name="Haas B."/>
            <person name="Abouelleil A."/>
            <person name="Allen A.W."/>
            <person name="Alvarado L."/>
            <person name="Arachchi H.M."/>
            <person name="Berlin A.M."/>
            <person name="Chapman S.B."/>
            <person name="Gainer-Dewar J."/>
            <person name="Goldberg J."/>
            <person name="Griggs A."/>
            <person name="Gujja S."/>
            <person name="Hansen M."/>
            <person name="Howarth C."/>
            <person name="Imamovic A."/>
            <person name="Ireland A."/>
            <person name="Larimer J."/>
            <person name="McCowan C."/>
            <person name="Murphy C."/>
            <person name="Pearson M."/>
            <person name="Poon T.W."/>
            <person name="Priest M."/>
            <person name="Roberts A."/>
            <person name="Saif S."/>
            <person name="Shea T."/>
            <person name="Sisk P."/>
            <person name="Sykes S."/>
            <person name="Wortman J."/>
            <person name="Nusbaum C."/>
            <person name="Birren B."/>
        </authorList>
    </citation>
    <scope>NUCLEOTIDE SEQUENCE [LARGE SCALE GENOMIC DNA]</scope>
    <source>
        <strain evidence="4">Epiroticus2</strain>
    </source>
</reference>
<dbReference type="GO" id="GO:0046872">
    <property type="term" value="F:metal ion binding"/>
    <property type="evidence" value="ECO:0007669"/>
    <property type="project" value="UniProtKB-KW"/>
</dbReference>
<evidence type="ECO:0000313" key="4">
    <source>
        <dbReference type="Proteomes" id="UP000075885"/>
    </source>
</evidence>
<evidence type="ECO:0000256" key="2">
    <source>
        <dbReference type="PIRSR" id="PIRSR619791-2"/>
    </source>
</evidence>
<dbReference type="STRING" id="199890.A0A182PE57"/>
<dbReference type="FunFam" id="1.10.640.10:FF:000036">
    <property type="entry name" value="AGAP013304-PA"/>
    <property type="match status" value="1"/>
</dbReference>
<evidence type="ECO:0000313" key="3">
    <source>
        <dbReference type="EnsemblMetazoa" id="AEPI005212-PA"/>
    </source>
</evidence>
<dbReference type="InterPro" id="IPR010255">
    <property type="entry name" value="Haem_peroxidase_sf"/>
</dbReference>
<name>A0A182PE57_9DIPT</name>
<dbReference type="GO" id="GO:0020037">
    <property type="term" value="F:heme binding"/>
    <property type="evidence" value="ECO:0007669"/>
    <property type="project" value="InterPro"/>
</dbReference>
<accession>A0A182PE57</accession>
<keyword evidence="2" id="KW-0408">Iron</keyword>
<dbReference type="InterPro" id="IPR037120">
    <property type="entry name" value="Haem_peroxidase_sf_animal"/>
</dbReference>
<dbReference type="EnsemblMetazoa" id="AEPI005212-RA">
    <property type="protein sequence ID" value="AEPI005212-PA"/>
    <property type="gene ID" value="AEPI005212"/>
</dbReference>
<evidence type="ECO:0000256" key="1">
    <source>
        <dbReference type="ARBA" id="ARBA00022559"/>
    </source>
</evidence>
<dbReference type="VEuPathDB" id="VectorBase:AEPI005212"/>
<dbReference type="Pfam" id="PF03098">
    <property type="entry name" value="An_peroxidase"/>
    <property type="match status" value="4"/>
</dbReference>
<keyword evidence="2" id="KW-0349">Heme</keyword>
<dbReference type="GO" id="GO:0006979">
    <property type="term" value="P:response to oxidative stress"/>
    <property type="evidence" value="ECO:0007669"/>
    <property type="project" value="InterPro"/>
</dbReference>
<dbReference type="AlphaFoldDB" id="A0A182PE57"/>
<dbReference type="InterPro" id="IPR019791">
    <property type="entry name" value="Haem_peroxidase_animal"/>
</dbReference>
<dbReference type="PANTHER" id="PTHR11475">
    <property type="entry name" value="OXIDASE/PEROXIDASE"/>
    <property type="match status" value="1"/>
</dbReference>
<reference evidence="3" key="2">
    <citation type="submission" date="2020-05" db="UniProtKB">
        <authorList>
            <consortium name="EnsemblMetazoa"/>
        </authorList>
    </citation>
    <scope>IDENTIFICATION</scope>
    <source>
        <strain evidence="3">Epiroticus2</strain>
    </source>
</reference>
<dbReference type="Proteomes" id="UP000075885">
    <property type="component" value="Unassembled WGS sequence"/>
</dbReference>
<sequence length="1240" mass="141007">MFRSSCPPLHELERLEGKARKRAILELLNNQATANDPRFLMDSTDFDVFFGVRDTLTTKKVLQALANQCSACEIRNLLDGKCYPNVTLSCCNAIEEPCCDPHYPYRSYDGSCNNLEHPSWRMRGRPLKHPIAPCFSDLVAEPARSKSGAPLPQNRKFIAELAEMLREREISYTAELNMCSVFLSEFFNLDMIGRSNKRTKRATDGFRGCRADGQDRSPFSTPLSNPLLVEPDDPHYGCLGVRCLNFSPQESANDRCELKHVADWNMQSSYLDLSHLYTERATYDRDGRLLLEQCGAPEFIVNARPIGYCVDRAPADRGPVAERCRAFTIGVYQKILYEQLLRVLFGEQFYNECNLSCEYDPHEESAVSQVYKHGLGRYQHVWIGETMLYKPLHGEPQWRPFNDFFHNFESFDCLSALAGSLDTPIHIGNLSSASVDKFVAVDGVRGTCLPCIDLARNRDAGLCPLVTYKHHLERLFGEESKCYSTFEELSDIFEPDVDIDVLFANMDQRFDPGASLPRMVSQFTCLEMKRLKCTDRFFYTWNPHLGEGARQLIHAMDFTVLLALFTELDEVPLHPFFVGSPTVPSCDVRSYMKALHYHFANLCPKEEQFFEYEKEAFIKAIAELLSNDEKAQNGNYRIGSGEFDFGLFQTKAIKGGEDLEVRRTLTTDKFLKTLAKKLDKCELQNLLDGKCNVNRTLSCCNGEEMIACDSSNPYRSYDGSCNNLEHPSWGKRGRPLKHPIAPCFSDVVSKPARSKSGAPLPQNRKLIAELAEFLDQQGTQTSSSLNMFMVFWMEAITSDMIGRANKRAHCPTQGFRGCRADGQDRSAFVSALVNPLRVSPNDPHYGGCGVRCLNFSPQEKANDRCELKHTAERNMESSYLDLSSMYGEEPHYDEHGKLPLFHCGATEPIVQSAPIAVQFSAIIGLFAQLHNYCVDRVRSCSQSKRSVEERCRALTIGVYQKIIYDQLLPLLFGDELYNLAGFDCEYNPYEESAISQVYKNGPGRFPHLWITEQVAYKYQGKTQWRPLNEYFRNHQSFDCTATLAGALETPIETDRLVDSIVHNFYTLDGTRGSCLPCIDLARNRDSGLCPLVNYKHFIEQIAGDESKCYNTFDDLRDMFSPEMVKFLATQYEHPGDIDVLFSWLDRRAYPGANMPRLVSQSTCLEFKRLKCTDRFFYKWNPNLGEGAKHLIEILDFTAMLAMFTEMEHVPLESFLVDGPKAAASDVRKYLESVEYLYCDV</sequence>
<organism evidence="3 4">
    <name type="scientific">Anopheles epiroticus</name>
    <dbReference type="NCBI Taxonomy" id="199890"/>
    <lineage>
        <taxon>Eukaryota</taxon>
        <taxon>Metazoa</taxon>
        <taxon>Ecdysozoa</taxon>
        <taxon>Arthropoda</taxon>
        <taxon>Hexapoda</taxon>
        <taxon>Insecta</taxon>
        <taxon>Pterygota</taxon>
        <taxon>Neoptera</taxon>
        <taxon>Endopterygota</taxon>
        <taxon>Diptera</taxon>
        <taxon>Nematocera</taxon>
        <taxon>Culicoidea</taxon>
        <taxon>Culicidae</taxon>
        <taxon>Anophelinae</taxon>
        <taxon>Anopheles</taxon>
    </lineage>
</organism>
<protein>
    <submittedName>
        <fullName evidence="3">Uncharacterized protein</fullName>
    </submittedName>
</protein>
<feature type="binding site" description="axial binding residue" evidence="2">
    <location>
        <position position="1007"/>
    </location>
    <ligand>
        <name>heme b</name>
        <dbReference type="ChEBI" id="CHEBI:60344"/>
    </ligand>
    <ligandPart>
        <name>Fe</name>
        <dbReference type="ChEBI" id="CHEBI:18248"/>
    </ligandPart>
</feature>
<keyword evidence="1" id="KW-0560">Oxidoreductase</keyword>
<keyword evidence="2" id="KW-0479">Metal-binding</keyword>
<proteinExistence type="predicted"/>
<dbReference type="SUPFAM" id="SSF48113">
    <property type="entry name" value="Heme-dependent peroxidases"/>
    <property type="match status" value="2"/>
</dbReference>
<dbReference type="PANTHER" id="PTHR11475:SF134">
    <property type="entry name" value="LD42267P"/>
    <property type="match status" value="1"/>
</dbReference>